<reference evidence="2" key="1">
    <citation type="submission" date="2023-02" db="EMBL/GenBank/DDBJ databases">
        <authorList>
            <person name="Palmer J.M."/>
        </authorList>
    </citation>
    <scope>NUCLEOTIDE SEQUENCE</scope>
    <source>
        <strain evidence="2">FW57</strain>
    </source>
</reference>
<dbReference type="EMBL" id="JAHCVI010000001">
    <property type="protein sequence ID" value="KAG7290126.1"/>
    <property type="molecule type" value="Genomic_DNA"/>
</dbReference>
<gene>
    <name evidence="2" type="ORF">NEMBOFW57_000123</name>
</gene>
<keyword evidence="1" id="KW-0472">Membrane</keyword>
<keyword evidence="1" id="KW-1133">Transmembrane helix</keyword>
<evidence type="ECO:0000313" key="2">
    <source>
        <dbReference type="EMBL" id="KAG7290126.1"/>
    </source>
</evidence>
<keyword evidence="1" id="KW-0812">Transmembrane</keyword>
<feature type="transmembrane region" description="Helical" evidence="1">
    <location>
        <begin position="216"/>
        <end position="238"/>
    </location>
</feature>
<dbReference type="Proteomes" id="UP001197093">
    <property type="component" value="Unassembled WGS sequence"/>
</dbReference>
<keyword evidence="3" id="KW-1185">Reference proteome</keyword>
<accession>A0AAD4EYU2</accession>
<name>A0AAD4EYU2_9PEZI</name>
<evidence type="ECO:0000313" key="3">
    <source>
        <dbReference type="Proteomes" id="UP001197093"/>
    </source>
</evidence>
<protein>
    <submittedName>
        <fullName evidence="2">Uncharacterized protein</fullName>
    </submittedName>
</protein>
<dbReference type="AlphaFoldDB" id="A0AAD4EYU2"/>
<organism evidence="2 3">
    <name type="scientific">Staphylotrichum longicolle</name>
    <dbReference type="NCBI Taxonomy" id="669026"/>
    <lineage>
        <taxon>Eukaryota</taxon>
        <taxon>Fungi</taxon>
        <taxon>Dikarya</taxon>
        <taxon>Ascomycota</taxon>
        <taxon>Pezizomycotina</taxon>
        <taxon>Sordariomycetes</taxon>
        <taxon>Sordariomycetidae</taxon>
        <taxon>Sordariales</taxon>
        <taxon>Chaetomiaceae</taxon>
        <taxon>Staphylotrichum</taxon>
    </lineage>
</organism>
<proteinExistence type="predicted"/>
<comment type="caution">
    <text evidence="2">The sequence shown here is derived from an EMBL/GenBank/DDBJ whole genome shotgun (WGS) entry which is preliminary data.</text>
</comment>
<sequence>MSSSPPSVAATATALALTTPFVAPPGCPIFSTTTVDVSSGSIDSVATVLVGDNPSCLPKGWGDVVRESRAMFDPGVCPSGWVYHDMANGDATYKFTAFCCPSGYVYHTFDYRTLILSKIPHGCGRWTSRLNSDSGSDAATTTGADFASSTLLVQYAWALTWSSSDIPNLTPQPPSITNSMFVPTWTPGEVIPPGKYDRESPNGPNRNYFLPEGAQWFLMIGMPIIGALMIGSCVFCCVRGSKKKKRERAARAARAAEGVPDGK</sequence>
<evidence type="ECO:0000256" key="1">
    <source>
        <dbReference type="SAM" id="Phobius"/>
    </source>
</evidence>